<feature type="compositionally biased region" description="Gly residues" evidence="5">
    <location>
        <begin position="2402"/>
        <end position="2416"/>
    </location>
</feature>
<evidence type="ECO:0000256" key="5">
    <source>
        <dbReference type="SAM" id="MobiDB-lite"/>
    </source>
</evidence>
<feature type="compositionally biased region" description="Polar residues" evidence="5">
    <location>
        <begin position="2064"/>
        <end position="2075"/>
    </location>
</feature>
<evidence type="ECO:0000256" key="4">
    <source>
        <dbReference type="ARBA" id="ARBA00021881"/>
    </source>
</evidence>
<feature type="compositionally biased region" description="Low complexity" evidence="5">
    <location>
        <begin position="1780"/>
        <end position="1794"/>
    </location>
</feature>
<dbReference type="InterPro" id="IPR000591">
    <property type="entry name" value="DEP_dom"/>
</dbReference>
<comment type="caution">
    <text evidence="7">The sequence shown here is derived from an EMBL/GenBank/DDBJ whole genome shotgun (WGS) entry which is preliminary data.</text>
</comment>
<dbReference type="InterPro" id="IPR048255">
    <property type="entry name" value="IML1_N"/>
</dbReference>
<feature type="region of interest" description="Disordered" evidence="5">
    <location>
        <begin position="572"/>
        <end position="656"/>
    </location>
</feature>
<feature type="compositionally biased region" description="Low complexity" evidence="5">
    <location>
        <begin position="1694"/>
        <end position="1712"/>
    </location>
</feature>
<dbReference type="Pfam" id="PF19418">
    <property type="entry name" value="DEPDC5_CTD"/>
    <property type="match status" value="1"/>
</dbReference>
<gene>
    <name evidence="7" type="primary">IML1</name>
    <name evidence="7" type="ORF">SCUCBS95973_001260</name>
</gene>
<feature type="region of interest" description="Disordered" evidence="5">
    <location>
        <begin position="2048"/>
        <end position="2111"/>
    </location>
</feature>
<dbReference type="InterPro" id="IPR036388">
    <property type="entry name" value="WH-like_DNA-bd_sf"/>
</dbReference>
<feature type="compositionally biased region" description="Low complexity" evidence="5">
    <location>
        <begin position="169"/>
        <end position="180"/>
    </location>
</feature>
<feature type="region of interest" description="Disordered" evidence="5">
    <location>
        <begin position="811"/>
        <end position="837"/>
    </location>
</feature>
<feature type="region of interest" description="Disordered" evidence="5">
    <location>
        <begin position="1771"/>
        <end position="1849"/>
    </location>
</feature>
<feature type="domain" description="DEP" evidence="6">
    <location>
        <begin position="1576"/>
        <end position="1626"/>
    </location>
</feature>
<evidence type="ECO:0000313" key="8">
    <source>
        <dbReference type="Proteomes" id="UP001642405"/>
    </source>
</evidence>
<feature type="compositionally biased region" description="Low complexity" evidence="5">
    <location>
        <begin position="955"/>
        <end position="964"/>
    </location>
</feature>
<feature type="compositionally biased region" description="Low complexity" evidence="5">
    <location>
        <begin position="920"/>
        <end position="932"/>
    </location>
</feature>
<dbReference type="SUPFAM" id="SSF46785">
    <property type="entry name" value="Winged helix' DNA-binding domain"/>
    <property type="match status" value="2"/>
</dbReference>
<feature type="compositionally biased region" description="Low complexity" evidence="5">
    <location>
        <begin position="2051"/>
        <end position="2063"/>
    </location>
</feature>
<sequence length="2416" mass="259321">MSRNGFSPAHSRKTGPPRWASHLRQFSRTSSDTGPVEAASGGPSQAPHPPHLPPHHHQQQQQQQQHGQHHPHPHHHHPQHSSSTPPRAHSPDTMSSNSTIREANSAKAALPVFERTCTVTVNESFARDEVLMNLDHFDDGVQPGQLMAIDVLPDQRPGQSVANTGGGTNAAITNTNITAGESGDSTRPPGRDSGRRYLFIVKDMPKELKLRHPTVEIFVAKRVADAFGMKKGSTVLLTLVDASNPAIEASHVELVFKDQYLSRADMWRLAVSELSERTIYRGQMVLFMSTIKAQVTHVFVEGKRVQSAFFGKNTRPIFRSESARFVLFIQMAREMWDFDSDCSGEILFSKVVNGLLPTLFKKWAARKVKHLVTIVLFARVEYDTGLTVDLSEASEQHEYYTGVQSSGSRRPYKDFYRVVVSEMSSGEWTRILYQLKREFNLFRRDISLHHLTHLRPDTGSGSGVNTPFGQKQHHIQAESSPAMYGNVLEAVNMASTLFAHDYVDRDLMRTGISVVIISPGSGVFEVEYDSLRRTTEALIGNGIGIDMICIPKVPLHYAPLFRFRHPNHLERGDYGKTRTYSTNSQGNTSSAGGNSHGTPIHRSAVLGSTPKQQHGTPLYGSSYSSIGAGGHSLSPSRATATSTHTGETPQQQRAIDAMGADRQTDSWLYALPQWLHVSYWASEPNELLMRQGVPLPPLVLEGTRPGKHLEEFAVRCRMYDLQMRGVLETNEIETTPLYADPLFPRSAFRATANSLVSAPAELNGILAIQNKMAANILFDQVYGFQKFAADKLAKQSNRSLWKHLQEYDATRQKLPTRRRAAQQSGGGMSVRRELDSGTAATGSSSALALAGPSTLRKQHYLGSIGAGTESSFTLSSSTATATTVTDRRASTASVMSTATITPSNSSSASAVAGPQSKQCPAALLPAPHPTTTADHRAQLRDNTRSVSFDKESIKSSRSSSSKMPKAMRQISLGQRGFGIAAPKVAVAEVSVETVAASRVPSATPSLQLSIATATASTSSASAMGHGALPSTPKAGAVYSGGYDRMHSPLASADRGAGSYRPGSALGAGARTIGGGGSTADLRGRGLLAPDIPSRPIVIRAGDSSTNLASRSFLGAGLAGRADVAHPHEDRDLRYSNALRADDAQRVYNSKLRAEAVPEVPKALSPTAAMAPWLMMINPSKPEANKIDSVTFNSRWQHVFPRPGEIRVMRWKTLCSPASVPLTTEYFPSKAQFESEYQQQPYSVSQEAEEDLLSEVPQTRDNLLRELISLRLSQGFQVVIGPVVAKAFGQKQMKIADIFSTSTGQPFEDGTSIFMSIGNTIHQLSFANSSEVQVNIYQRKTDELYRNSSVINSASAAMLSTPKAPLYRPAIRTLLDRDYQTTEIDISAPRTERNWNYIDSYLAGHDEQLTENLRFWRARFVLIPMVLPTHRTGSVASTTTGGGGGGGGTAGPATANNPVDNDEEVRLEGIRKLGQLWQKHRVVPASERHFMQTLANSRHRRARDTNQNPLDVVYKTDDPSVVIAAELESTLSLLGGGGQGGPGIAPRKGQLVTNRDPFRKGSLNLAALAEAIQQPVEQGGVRMQNRRWHLRLHYNCFIGSDMTSWLLDNVEDLESRQEAEALGNMLMVSDRDRDHFFKDKDATAGDASEKGGGDRKERNGSGSILGQGGTAGDNGNVGGPSSTANATGGGGGGNNAATGGTAGPGANTTAASTKDTRNQGLFVHVEKRHAFRDGQYFYQISSEYAKPHNSGGWFNTRKASVAAVPSVTDLQSMGGTSGNGPTALAASRPAASRPTSIHEGSDIGRVPPSAASTPIMSAVQGGGGAGNAGGNTNNNSNSNSSGSNTKKPRVVLSKMMKYDVDHRRRSYRPERIDLHYDRLHNPDNCYHIRIEWMNVTAKLIEDAVEVWAREAFQHGLRLVEVPIAEASVITEGNPFRRPYKVRLAIEPPAQRPATYFDASSLAPQAAPGHHFYQKAILRKFGFVLDTEAASNFPASVDVQYSWGRPHFKYSQYIHRSGIILAQIDDDGAFLLLVNRLYSNRSVASTMRDNMRQNDQQQQQQQAQAGNSNSSEPSVLQSPMGKSLYHSPRLRPAGLEGLSQKGSSATMSGLLNKNTGPGPIPIVSGSSSVPVISANHNASGVFGQIPSTASAVLFSMSTIGLSAGEDPESVMDELEVFSQDPVALAAFYAEVLEKRTAATANTLPSGAATGGTANNANNNSTYVPHPHHIFLPPGGPRSRTTVGTPSSTGRPVSNNNSSNSIVHTPSSLSSLSSATAAAAAAAAAPPTADVAAAQATAEVPDTNIPALGLPPGLLNSSTRHSSGGSGLLGGGGGGDSPAAPSSDSSSLRSPTNTTHSPSHSQSQLMPPPAPLTPVRTTSPGFLASRMFLRRSSVDDIGLQRPPAGGRGSPGLPPGGGQQ</sequence>
<feature type="region of interest" description="Disordered" evidence="5">
    <location>
        <begin position="878"/>
        <end position="965"/>
    </location>
</feature>
<dbReference type="InterPro" id="IPR027244">
    <property type="entry name" value="IML1"/>
</dbReference>
<feature type="compositionally biased region" description="Gly residues" evidence="5">
    <location>
        <begin position="1819"/>
        <end position="1828"/>
    </location>
</feature>
<feature type="compositionally biased region" description="Basic residues" evidence="5">
    <location>
        <begin position="67"/>
        <end position="79"/>
    </location>
</feature>
<feature type="region of interest" description="Disordered" evidence="5">
    <location>
        <begin position="1"/>
        <end position="103"/>
    </location>
</feature>
<comment type="subcellular location">
    <subcellularLocation>
        <location evidence="1">Vacuole membrane</location>
        <topology evidence="1">Peripheral membrane protein</topology>
    </subcellularLocation>
</comment>
<feature type="region of interest" description="Disordered" evidence="5">
    <location>
        <begin position="159"/>
        <end position="194"/>
    </location>
</feature>
<feature type="compositionally biased region" description="Polar residues" evidence="5">
    <location>
        <begin position="92"/>
        <end position="102"/>
    </location>
</feature>
<feature type="compositionally biased region" description="Polar residues" evidence="5">
    <location>
        <begin position="24"/>
        <end position="33"/>
    </location>
</feature>
<feature type="compositionally biased region" description="Gly residues" evidence="5">
    <location>
        <begin position="1439"/>
        <end position="1449"/>
    </location>
</feature>
<evidence type="ECO:0000313" key="7">
    <source>
        <dbReference type="EMBL" id="CAK7211839.1"/>
    </source>
</evidence>
<evidence type="ECO:0000256" key="2">
    <source>
        <dbReference type="ARBA" id="ARBA00005643"/>
    </source>
</evidence>
<feature type="compositionally biased region" description="Low complexity" evidence="5">
    <location>
        <begin position="2203"/>
        <end position="2219"/>
    </location>
</feature>
<reference evidence="7 8" key="1">
    <citation type="submission" date="2024-01" db="EMBL/GenBank/DDBJ databases">
        <authorList>
            <person name="Allen C."/>
            <person name="Tagirdzhanova G."/>
        </authorList>
    </citation>
    <scope>NUCLEOTIDE SEQUENCE [LARGE SCALE GENOMIC DNA]</scope>
</reference>
<feature type="compositionally biased region" description="Low complexity" evidence="5">
    <location>
        <begin position="1829"/>
        <end position="1844"/>
    </location>
</feature>
<evidence type="ECO:0000259" key="6">
    <source>
        <dbReference type="PROSITE" id="PS50186"/>
    </source>
</evidence>
<feature type="region of interest" description="Disordered" evidence="5">
    <location>
        <begin position="1637"/>
        <end position="1714"/>
    </location>
</feature>
<protein>
    <recommendedName>
        <fullName evidence="3">Vacuolar membrane-associated protein IML1</fullName>
    </recommendedName>
    <alternativeName>
        <fullName evidence="4">Vacuolar membrane-associated protein iml1</fullName>
    </alternativeName>
</protein>
<feature type="compositionally biased region" description="Polar residues" evidence="5">
    <location>
        <begin position="578"/>
        <end position="597"/>
    </location>
</feature>
<feature type="compositionally biased region" description="Polar residues" evidence="5">
    <location>
        <begin position="894"/>
        <end position="909"/>
    </location>
</feature>
<organism evidence="7 8">
    <name type="scientific">Sporothrix curviconia</name>
    <dbReference type="NCBI Taxonomy" id="1260050"/>
    <lineage>
        <taxon>Eukaryota</taxon>
        <taxon>Fungi</taxon>
        <taxon>Dikarya</taxon>
        <taxon>Ascomycota</taxon>
        <taxon>Pezizomycotina</taxon>
        <taxon>Sordariomycetes</taxon>
        <taxon>Sordariomycetidae</taxon>
        <taxon>Ophiostomatales</taxon>
        <taxon>Ophiostomataceae</taxon>
        <taxon>Sporothrix</taxon>
    </lineage>
</organism>
<dbReference type="PROSITE" id="PS50186">
    <property type="entry name" value="DEP"/>
    <property type="match status" value="1"/>
</dbReference>
<keyword evidence="8" id="KW-1185">Reference proteome</keyword>
<feature type="compositionally biased region" description="Basic and acidic residues" evidence="5">
    <location>
        <begin position="933"/>
        <end position="954"/>
    </location>
</feature>
<feature type="compositionally biased region" description="Polar residues" evidence="5">
    <location>
        <begin position="2236"/>
        <end position="2250"/>
    </location>
</feature>
<accession>A0ABP0AX65</accession>
<feature type="compositionally biased region" description="Gly residues" evidence="5">
    <location>
        <begin position="2321"/>
        <end position="2333"/>
    </location>
</feature>
<dbReference type="Pfam" id="PF12257">
    <property type="entry name" value="IML1"/>
    <property type="match status" value="1"/>
</dbReference>
<dbReference type="EMBL" id="CAWUHB010000004">
    <property type="protein sequence ID" value="CAK7211839.1"/>
    <property type="molecule type" value="Genomic_DNA"/>
</dbReference>
<dbReference type="InterPro" id="IPR045838">
    <property type="entry name" value="DEPDC5_CTD"/>
</dbReference>
<feature type="compositionally biased region" description="Gly residues" evidence="5">
    <location>
        <begin position="1662"/>
        <end position="1677"/>
    </location>
</feature>
<dbReference type="Proteomes" id="UP001642405">
    <property type="component" value="Unassembled WGS sequence"/>
</dbReference>
<feature type="region of interest" description="Disordered" evidence="5">
    <location>
        <begin position="2300"/>
        <end position="2416"/>
    </location>
</feature>
<dbReference type="InterPro" id="IPR036390">
    <property type="entry name" value="WH_DNA-bd_sf"/>
</dbReference>
<feature type="compositionally biased region" description="Polar residues" evidence="5">
    <location>
        <begin position="633"/>
        <end position="653"/>
    </location>
</feature>
<evidence type="ECO:0000256" key="3">
    <source>
        <dbReference type="ARBA" id="ARBA00018529"/>
    </source>
</evidence>
<feature type="compositionally biased region" description="Low complexity" evidence="5">
    <location>
        <begin position="2334"/>
        <end position="2361"/>
    </location>
</feature>
<dbReference type="Pfam" id="PF00610">
    <property type="entry name" value="DEP"/>
    <property type="match status" value="1"/>
</dbReference>
<comment type="similarity">
    <text evidence="2">Belongs to the IML1 family.</text>
</comment>
<dbReference type="Gene3D" id="1.10.10.10">
    <property type="entry name" value="Winged helix-like DNA-binding domain superfamily/Winged helix DNA-binding domain"/>
    <property type="match status" value="1"/>
</dbReference>
<evidence type="ECO:0000256" key="1">
    <source>
        <dbReference type="ARBA" id="ARBA00004148"/>
    </source>
</evidence>
<feature type="compositionally biased region" description="Basic and acidic residues" evidence="5">
    <location>
        <begin position="1637"/>
        <end position="1658"/>
    </location>
</feature>
<feature type="region of interest" description="Disordered" evidence="5">
    <location>
        <begin position="1431"/>
        <end position="1459"/>
    </location>
</feature>
<feature type="region of interest" description="Disordered" evidence="5">
    <location>
        <begin position="2203"/>
        <end position="2265"/>
    </location>
</feature>
<dbReference type="SMART" id="SM00049">
    <property type="entry name" value="DEP"/>
    <property type="match status" value="1"/>
</dbReference>
<dbReference type="PANTHER" id="PTHR13179">
    <property type="entry name" value="DEP DOMAIN CONTAINING PROTEIN 5"/>
    <property type="match status" value="1"/>
</dbReference>
<feature type="compositionally biased region" description="Polar residues" evidence="5">
    <location>
        <begin position="2098"/>
        <end position="2111"/>
    </location>
</feature>
<feature type="compositionally biased region" description="Low complexity" evidence="5">
    <location>
        <begin position="2251"/>
        <end position="2265"/>
    </location>
</feature>
<name>A0ABP0AX65_9PEZI</name>
<proteinExistence type="inferred from homology"/>
<dbReference type="PANTHER" id="PTHR13179:SF8">
    <property type="entry name" value="GATOR COMPLEX PROTEIN DEPDC5"/>
    <property type="match status" value="1"/>
</dbReference>